<comment type="caution">
    <text evidence="2">The sequence shown here is derived from an EMBL/GenBank/DDBJ whole genome shotgun (WGS) entry which is preliminary data.</text>
</comment>
<accession>A0A7J5X989</accession>
<gene>
    <name evidence="2" type="ORF">F7725_024778</name>
</gene>
<reference evidence="2 3" key="1">
    <citation type="submission" date="2020-03" db="EMBL/GenBank/DDBJ databases">
        <title>Dissostichus mawsoni Genome sequencing and assembly.</title>
        <authorList>
            <person name="Park H."/>
        </authorList>
    </citation>
    <scope>NUCLEOTIDE SEQUENCE [LARGE SCALE GENOMIC DNA]</scope>
    <source>
        <strain evidence="2">DM0001</strain>
        <tissue evidence="2">Muscle</tissue>
    </source>
</reference>
<evidence type="ECO:0000313" key="3">
    <source>
        <dbReference type="Proteomes" id="UP000518266"/>
    </source>
</evidence>
<dbReference type="Proteomes" id="UP000518266">
    <property type="component" value="Unassembled WGS sequence"/>
</dbReference>
<feature type="compositionally biased region" description="Basic residues" evidence="1">
    <location>
        <begin position="1"/>
        <end position="10"/>
    </location>
</feature>
<dbReference type="EMBL" id="JAAKFY010000026">
    <property type="protein sequence ID" value="KAF3833574.1"/>
    <property type="molecule type" value="Genomic_DNA"/>
</dbReference>
<evidence type="ECO:0000313" key="2">
    <source>
        <dbReference type="EMBL" id="KAF3833574.1"/>
    </source>
</evidence>
<evidence type="ECO:0000256" key="1">
    <source>
        <dbReference type="SAM" id="MobiDB-lite"/>
    </source>
</evidence>
<organism evidence="2 3">
    <name type="scientific">Dissostichus mawsoni</name>
    <name type="common">Antarctic cod</name>
    <dbReference type="NCBI Taxonomy" id="36200"/>
    <lineage>
        <taxon>Eukaryota</taxon>
        <taxon>Metazoa</taxon>
        <taxon>Chordata</taxon>
        <taxon>Craniata</taxon>
        <taxon>Vertebrata</taxon>
        <taxon>Euteleostomi</taxon>
        <taxon>Actinopterygii</taxon>
        <taxon>Neopterygii</taxon>
        <taxon>Teleostei</taxon>
        <taxon>Neoteleostei</taxon>
        <taxon>Acanthomorphata</taxon>
        <taxon>Eupercaria</taxon>
        <taxon>Perciformes</taxon>
        <taxon>Notothenioidei</taxon>
        <taxon>Nototheniidae</taxon>
        <taxon>Dissostichus</taxon>
    </lineage>
</organism>
<name>A0A7J5X989_DISMA</name>
<dbReference type="AlphaFoldDB" id="A0A7J5X989"/>
<proteinExistence type="predicted"/>
<evidence type="ECO:0008006" key="4">
    <source>
        <dbReference type="Google" id="ProtNLM"/>
    </source>
</evidence>
<protein>
    <recommendedName>
        <fullName evidence="4">TTF-type domain-containing protein</fullName>
    </recommendedName>
</protein>
<feature type="region of interest" description="Disordered" evidence="1">
    <location>
        <begin position="1"/>
        <end position="50"/>
    </location>
</feature>
<feature type="compositionally biased region" description="Polar residues" evidence="1">
    <location>
        <begin position="19"/>
        <end position="47"/>
    </location>
</feature>
<dbReference type="OrthoDB" id="6628349at2759"/>
<keyword evidence="3" id="KW-1185">Reference proteome</keyword>
<sequence length="212" mass="24805">MPKKERIQKRKEKERQETAKSTSLNAWLKPSTSSNTQERTDNSNVESVTPEKAVEISQATLERQGEALEAHLTQSRKMIRKSLSVWKRKRPQEGKRGHIKIASLKYPTDPANQAFDLKCNVSYVKMCVVRGPCQPILRFPKNTEGRSFQKMWYENKPWLEYSPEKDSMYCFSCRLFLNEQKYSNKSAWRVAGVNNWKRGLDKCKNMQTQRPI</sequence>